<dbReference type="AlphaFoldDB" id="A0A3L8D432"/>
<evidence type="ECO:0000256" key="2">
    <source>
        <dbReference type="ARBA" id="ARBA00022475"/>
    </source>
</evidence>
<dbReference type="EMBL" id="QOIP01000014">
    <property type="protein sequence ID" value="RLU14996.1"/>
    <property type="molecule type" value="Genomic_DNA"/>
</dbReference>
<comment type="subcellular location">
    <subcellularLocation>
        <location evidence="1">Cell membrane</location>
        <topology evidence="1">Multi-pass membrane protein</topology>
    </subcellularLocation>
</comment>
<dbReference type="PANTHER" id="PTHR42643:SF24">
    <property type="entry name" value="IONOTROPIC RECEPTOR 60A"/>
    <property type="match status" value="1"/>
</dbReference>
<proteinExistence type="predicted"/>
<feature type="non-terminal residue" evidence="9">
    <location>
        <position position="467"/>
    </location>
</feature>
<keyword evidence="4 8" id="KW-1133">Transmembrane helix</keyword>
<evidence type="ECO:0000313" key="9">
    <source>
        <dbReference type="EMBL" id="RLU14996.1"/>
    </source>
</evidence>
<keyword evidence="2" id="KW-1003">Cell membrane</keyword>
<comment type="caution">
    <text evidence="9">The sequence shown here is derived from an EMBL/GenBank/DDBJ whole genome shotgun (WGS) entry which is preliminary data.</text>
</comment>
<keyword evidence="7" id="KW-0325">Glycoprotein</keyword>
<evidence type="ECO:0000256" key="7">
    <source>
        <dbReference type="ARBA" id="ARBA00023180"/>
    </source>
</evidence>
<keyword evidence="3 8" id="KW-0812">Transmembrane</keyword>
<dbReference type="GO" id="GO:0005886">
    <property type="term" value="C:plasma membrane"/>
    <property type="evidence" value="ECO:0007669"/>
    <property type="project" value="UniProtKB-SubCell"/>
</dbReference>
<organism evidence="9">
    <name type="scientific">Ooceraea biroi</name>
    <name type="common">Clonal raider ant</name>
    <name type="synonym">Cerapachys biroi</name>
    <dbReference type="NCBI Taxonomy" id="2015173"/>
    <lineage>
        <taxon>Eukaryota</taxon>
        <taxon>Metazoa</taxon>
        <taxon>Ecdysozoa</taxon>
        <taxon>Arthropoda</taxon>
        <taxon>Hexapoda</taxon>
        <taxon>Insecta</taxon>
        <taxon>Pterygota</taxon>
        <taxon>Neoptera</taxon>
        <taxon>Endopterygota</taxon>
        <taxon>Hymenoptera</taxon>
        <taxon>Apocrita</taxon>
        <taxon>Aculeata</taxon>
        <taxon>Formicoidea</taxon>
        <taxon>Formicidae</taxon>
        <taxon>Dorylinae</taxon>
        <taxon>Ooceraea</taxon>
    </lineage>
</organism>
<reference evidence="9" key="1">
    <citation type="journal article" date="2018" name="Genome Res.">
        <title>The genomic architecture and molecular evolution of ant odorant receptors.</title>
        <authorList>
            <person name="McKenzie S.K."/>
            <person name="Kronauer D.J.C."/>
        </authorList>
    </citation>
    <scope>NUCLEOTIDE SEQUENCE [LARGE SCALE GENOMIC DNA]</scope>
    <source>
        <strain evidence="9">Clonal line C1</strain>
    </source>
</reference>
<evidence type="ECO:0000256" key="1">
    <source>
        <dbReference type="ARBA" id="ARBA00004651"/>
    </source>
</evidence>
<keyword evidence="6" id="KW-0675">Receptor</keyword>
<keyword evidence="5 8" id="KW-0472">Membrane</keyword>
<name>A0A3L8D432_OOCBI</name>
<dbReference type="Proteomes" id="UP000279307">
    <property type="component" value="Chromosome 14"/>
</dbReference>
<gene>
    <name evidence="9" type="ORF">DMN91_012883</name>
</gene>
<evidence type="ECO:0000256" key="6">
    <source>
        <dbReference type="ARBA" id="ARBA00023170"/>
    </source>
</evidence>
<evidence type="ECO:0000256" key="5">
    <source>
        <dbReference type="ARBA" id="ARBA00023136"/>
    </source>
</evidence>
<evidence type="ECO:0008006" key="10">
    <source>
        <dbReference type="Google" id="ProtNLM"/>
    </source>
</evidence>
<feature type="transmembrane region" description="Helical" evidence="8">
    <location>
        <begin position="368"/>
        <end position="388"/>
    </location>
</feature>
<accession>A0A3L8D432</accession>
<evidence type="ECO:0000256" key="3">
    <source>
        <dbReference type="ARBA" id="ARBA00022692"/>
    </source>
</evidence>
<protein>
    <recommendedName>
        <fullName evidence="10">Ionotropic glutamate receptor C-terminal domain-containing protein</fullName>
    </recommendedName>
</protein>
<dbReference type="InterPro" id="IPR052192">
    <property type="entry name" value="Insect_Ionotropic_Sensory_Rcpt"/>
</dbReference>
<evidence type="ECO:0000256" key="8">
    <source>
        <dbReference type="SAM" id="Phobius"/>
    </source>
</evidence>
<dbReference type="PANTHER" id="PTHR42643">
    <property type="entry name" value="IONOTROPIC RECEPTOR 20A-RELATED"/>
    <property type="match status" value="1"/>
</dbReference>
<dbReference type="OrthoDB" id="6614738at2759"/>
<evidence type="ECO:0000256" key="4">
    <source>
        <dbReference type="ARBA" id="ARBA00022989"/>
    </source>
</evidence>
<reference evidence="9" key="2">
    <citation type="submission" date="2018-07" db="EMBL/GenBank/DDBJ databases">
        <authorList>
            <person name="Mckenzie S.K."/>
            <person name="Kronauer D.J.C."/>
        </authorList>
    </citation>
    <scope>NUCLEOTIDE SEQUENCE</scope>
    <source>
        <strain evidence="9">Clonal line C1</strain>
    </source>
</reference>
<sequence length="467" mass="54066">MLSFMSSIRRLAAIFQNKAECTRGTACRCSNETNMLQFLRYVLVPSAVLVQIRATNDYGKLFLRDDIMDYAEKVFSCVNFTAVRLFNDGNRIGVMCHKCGRLENEIIRLFMKNQAIAVSNRPFFPIRKKGRRVISYVVFADETFADSRRELLKKGMNLHTEQYLFVSATKEEAATVFAGDLWREGFRNIAFLILNTSMVHGTVQVPVTTEQTVTLRSVGYCIPSEDNLDGIVPYNSDFYRFCSTKPCTLRYGSVVDDTVQFWRQEDRLKMTETEDYQPMGDMLIDRFTSFYGIERHNMDSNLSWPEAADKLIKGELDMVIGLVPENIEILQGLQVVCWYRARTLMFAIQVRRRVRDYPVLQLLTPFQYSVWICTVVTLIAYTLLLYALRKLADKGLIKERLDFMQVYEIMLGQSITYPQRTSLRTVTALWMIFSFNLNIIYNCTFTSSLAHMDTEDLMENLKKARDA</sequence>
<dbReference type="Gene3D" id="1.10.287.70">
    <property type="match status" value="1"/>
</dbReference>